<evidence type="ECO:0000313" key="11">
    <source>
        <dbReference type="Proteomes" id="UP000549066"/>
    </source>
</evidence>
<dbReference type="GO" id="GO:0055085">
    <property type="term" value="P:transmembrane transport"/>
    <property type="evidence" value="ECO:0007669"/>
    <property type="project" value="InterPro"/>
</dbReference>
<evidence type="ECO:0000259" key="9">
    <source>
        <dbReference type="PROSITE" id="PS50928"/>
    </source>
</evidence>
<feature type="transmembrane region" description="Helical" evidence="7">
    <location>
        <begin position="201"/>
        <end position="223"/>
    </location>
</feature>
<keyword evidence="2 7" id="KW-0813">Transport</keyword>
<gene>
    <name evidence="10" type="ORF">BJY17_001496</name>
</gene>
<evidence type="ECO:0000256" key="3">
    <source>
        <dbReference type="ARBA" id="ARBA00022475"/>
    </source>
</evidence>
<evidence type="ECO:0000256" key="6">
    <source>
        <dbReference type="ARBA" id="ARBA00023136"/>
    </source>
</evidence>
<keyword evidence="3" id="KW-1003">Cell membrane</keyword>
<dbReference type="Gene3D" id="1.10.3720.10">
    <property type="entry name" value="MetI-like"/>
    <property type="match status" value="1"/>
</dbReference>
<feature type="transmembrane region" description="Helical" evidence="7">
    <location>
        <begin position="126"/>
        <end position="148"/>
    </location>
</feature>
<feature type="transmembrane region" description="Helical" evidence="7">
    <location>
        <begin position="266"/>
        <end position="284"/>
    </location>
</feature>
<keyword evidence="5 7" id="KW-1133">Transmembrane helix</keyword>
<accession>A0A852WS25</accession>
<dbReference type="AlphaFoldDB" id="A0A852WS25"/>
<keyword evidence="4 7" id="KW-0812">Transmembrane</keyword>
<dbReference type="RefSeq" id="WP_179550824.1">
    <property type="nucleotide sequence ID" value="NZ_JACCFI010000001.1"/>
</dbReference>
<feature type="region of interest" description="Disordered" evidence="8">
    <location>
        <begin position="1"/>
        <end position="20"/>
    </location>
</feature>
<evidence type="ECO:0000256" key="2">
    <source>
        <dbReference type="ARBA" id="ARBA00022448"/>
    </source>
</evidence>
<name>A0A852WS25_9MICO</name>
<dbReference type="PANTHER" id="PTHR43744:SF12">
    <property type="entry name" value="ABC TRANSPORTER PERMEASE PROTEIN MG189-RELATED"/>
    <property type="match status" value="1"/>
</dbReference>
<feature type="transmembrane region" description="Helical" evidence="7">
    <location>
        <begin position="93"/>
        <end position="114"/>
    </location>
</feature>
<feature type="transmembrane region" description="Helical" evidence="7">
    <location>
        <begin position="160"/>
        <end position="180"/>
    </location>
</feature>
<dbReference type="EMBL" id="JACCFI010000001">
    <property type="protein sequence ID" value="NYG20749.1"/>
    <property type="molecule type" value="Genomic_DNA"/>
</dbReference>
<comment type="similarity">
    <text evidence="7">Belongs to the binding-protein-dependent transport system permease family.</text>
</comment>
<dbReference type="CDD" id="cd06261">
    <property type="entry name" value="TM_PBP2"/>
    <property type="match status" value="1"/>
</dbReference>
<comment type="subcellular location">
    <subcellularLocation>
        <location evidence="1 7">Cell membrane</location>
        <topology evidence="1 7">Multi-pass membrane protein</topology>
    </subcellularLocation>
</comment>
<evidence type="ECO:0000256" key="1">
    <source>
        <dbReference type="ARBA" id="ARBA00004651"/>
    </source>
</evidence>
<dbReference type="GO" id="GO:0005886">
    <property type="term" value="C:plasma membrane"/>
    <property type="evidence" value="ECO:0007669"/>
    <property type="project" value="UniProtKB-SubCell"/>
</dbReference>
<dbReference type="Pfam" id="PF00528">
    <property type="entry name" value="BPD_transp_1"/>
    <property type="match status" value="1"/>
</dbReference>
<evidence type="ECO:0000256" key="7">
    <source>
        <dbReference type="RuleBase" id="RU363032"/>
    </source>
</evidence>
<evidence type="ECO:0000256" key="5">
    <source>
        <dbReference type="ARBA" id="ARBA00022989"/>
    </source>
</evidence>
<dbReference type="Proteomes" id="UP000549066">
    <property type="component" value="Unassembled WGS sequence"/>
</dbReference>
<dbReference type="InterPro" id="IPR035906">
    <property type="entry name" value="MetI-like_sf"/>
</dbReference>
<protein>
    <submittedName>
        <fullName evidence="10">Raffinose/stachyose/melibiose transport system permease protein</fullName>
    </submittedName>
</protein>
<dbReference type="InterPro" id="IPR000515">
    <property type="entry name" value="MetI-like"/>
</dbReference>
<feature type="domain" description="ABC transmembrane type-1" evidence="9">
    <location>
        <begin position="89"/>
        <end position="284"/>
    </location>
</feature>
<feature type="transmembrane region" description="Helical" evidence="7">
    <location>
        <begin position="30"/>
        <end position="51"/>
    </location>
</feature>
<proteinExistence type="inferred from homology"/>
<evidence type="ECO:0000256" key="8">
    <source>
        <dbReference type="SAM" id="MobiDB-lite"/>
    </source>
</evidence>
<keyword evidence="11" id="KW-1185">Reference proteome</keyword>
<keyword evidence="6 7" id="KW-0472">Membrane</keyword>
<dbReference type="PANTHER" id="PTHR43744">
    <property type="entry name" value="ABC TRANSPORTER PERMEASE PROTEIN MG189-RELATED-RELATED"/>
    <property type="match status" value="1"/>
</dbReference>
<dbReference type="SUPFAM" id="SSF161098">
    <property type="entry name" value="MetI-like"/>
    <property type="match status" value="1"/>
</dbReference>
<sequence>MSVASPALGGTRTTGHDPVPRHRFDWGQPFIVLLALVIAAIAIGPVLYVFVGGFRTTADLNANPVGLPSPWTLDNWSAVLGSPRFWGNVASSMILAVGTTAGVVIVGVMAAFVIARYTFRGREGLYLLFAAGLMFPLTVAALPLTLLLRTLGLHGTFLGVIIPSIAFALPTTIIILVPFLRAIPDELEEAAAIDGTTRVGFFWRILLPLSMPGLVTVGVLAFVGSWNGYLLPLLVISTGTLPQELWPLPLGVTQFSTQYSQDTGAVLAYTSLSMIPALVFFLFAEKRIVGGLTGAVKG</sequence>
<organism evidence="10 11">
    <name type="scientific">Agromyces hippuratus</name>
    <dbReference type="NCBI Taxonomy" id="286438"/>
    <lineage>
        <taxon>Bacteria</taxon>
        <taxon>Bacillati</taxon>
        <taxon>Actinomycetota</taxon>
        <taxon>Actinomycetes</taxon>
        <taxon>Micrococcales</taxon>
        <taxon>Microbacteriaceae</taxon>
        <taxon>Agromyces</taxon>
    </lineage>
</organism>
<evidence type="ECO:0000256" key="4">
    <source>
        <dbReference type="ARBA" id="ARBA00022692"/>
    </source>
</evidence>
<evidence type="ECO:0000313" key="10">
    <source>
        <dbReference type="EMBL" id="NYG20749.1"/>
    </source>
</evidence>
<dbReference type="PROSITE" id="PS50928">
    <property type="entry name" value="ABC_TM1"/>
    <property type="match status" value="1"/>
</dbReference>
<reference evidence="10 11" key="1">
    <citation type="submission" date="2020-07" db="EMBL/GenBank/DDBJ databases">
        <title>Sequencing the genomes of 1000 actinobacteria strains.</title>
        <authorList>
            <person name="Klenk H.-P."/>
        </authorList>
    </citation>
    <scope>NUCLEOTIDE SEQUENCE [LARGE SCALE GENOMIC DNA]</scope>
    <source>
        <strain evidence="10 11">DSM 8598</strain>
    </source>
</reference>
<comment type="caution">
    <text evidence="10">The sequence shown here is derived from an EMBL/GenBank/DDBJ whole genome shotgun (WGS) entry which is preliminary data.</text>
</comment>